<keyword evidence="4" id="KW-0472">Membrane</keyword>
<organism evidence="5 6">
    <name type="scientific">Populus tomentosa</name>
    <name type="common">Chinese white poplar</name>
    <dbReference type="NCBI Taxonomy" id="118781"/>
    <lineage>
        <taxon>Eukaryota</taxon>
        <taxon>Viridiplantae</taxon>
        <taxon>Streptophyta</taxon>
        <taxon>Embryophyta</taxon>
        <taxon>Tracheophyta</taxon>
        <taxon>Spermatophyta</taxon>
        <taxon>Magnoliopsida</taxon>
        <taxon>eudicotyledons</taxon>
        <taxon>Gunneridae</taxon>
        <taxon>Pentapetalae</taxon>
        <taxon>rosids</taxon>
        <taxon>fabids</taxon>
        <taxon>Malpighiales</taxon>
        <taxon>Salicaceae</taxon>
        <taxon>Saliceae</taxon>
        <taxon>Populus</taxon>
    </lineage>
</organism>
<evidence type="ECO:0000313" key="6">
    <source>
        <dbReference type="Proteomes" id="UP000886885"/>
    </source>
</evidence>
<dbReference type="PROSITE" id="PS50082">
    <property type="entry name" value="WD_REPEATS_2"/>
    <property type="match status" value="1"/>
</dbReference>
<dbReference type="EMBL" id="JAAWWB010000003">
    <property type="protein sequence ID" value="KAG6786506.1"/>
    <property type="molecule type" value="Genomic_DNA"/>
</dbReference>
<name>A0A8X8AGP8_POPTO</name>
<keyword evidence="4" id="KW-0812">Transmembrane</keyword>
<dbReference type="AlphaFoldDB" id="A0A8X8AGP8"/>
<sequence length="217" mass="24088">MTGRLLKKWRAHNRTVTCLVFTEDDSLLVSGSEDVSVRVWSLLVIFDDYQTEQASTLYEHSFQEHTLRVTDMFSSIIDAITLDPGEHVFYAGGRDGKIHIAALNADSSLAKVTGCTSSVHYLVTARLIMVSAVPSIAPPFIVMMALPILASDKGLDLEIQQGSAAAAEMEVEKLKLDCTQSMQMLQRWKKMYDNLHEFCEDELLDGDDVGTANQILT</sequence>
<dbReference type="PANTHER" id="PTHR18763:SF0">
    <property type="entry name" value="WD REPEAT-CONTAINING PROTEIN 18"/>
    <property type="match status" value="1"/>
</dbReference>
<dbReference type="InterPro" id="IPR001680">
    <property type="entry name" value="WD40_rpt"/>
</dbReference>
<dbReference type="Proteomes" id="UP000886885">
    <property type="component" value="Chromosome 2A"/>
</dbReference>
<dbReference type="GO" id="GO:0006364">
    <property type="term" value="P:rRNA processing"/>
    <property type="evidence" value="ECO:0007669"/>
    <property type="project" value="TreeGrafter"/>
</dbReference>
<keyword evidence="1 3" id="KW-0853">WD repeat</keyword>
<keyword evidence="2" id="KW-0677">Repeat</keyword>
<dbReference type="OrthoDB" id="6252103at2759"/>
<reference evidence="5" key="1">
    <citation type="journal article" date="2020" name="bioRxiv">
        <title>Hybrid origin of Populus tomentosa Carr. identified through genome sequencing and phylogenomic analysis.</title>
        <authorList>
            <person name="An X."/>
            <person name="Gao K."/>
            <person name="Chen Z."/>
            <person name="Li J."/>
            <person name="Yang X."/>
            <person name="Yang X."/>
            <person name="Zhou J."/>
            <person name="Guo T."/>
            <person name="Zhao T."/>
            <person name="Huang S."/>
            <person name="Miao D."/>
            <person name="Khan W.U."/>
            <person name="Rao P."/>
            <person name="Ye M."/>
            <person name="Lei B."/>
            <person name="Liao W."/>
            <person name="Wang J."/>
            <person name="Ji L."/>
            <person name="Li Y."/>
            <person name="Guo B."/>
            <person name="Mustafa N.S."/>
            <person name="Li S."/>
            <person name="Yun Q."/>
            <person name="Keller S.R."/>
            <person name="Mao J."/>
            <person name="Zhang R."/>
            <person name="Strauss S.H."/>
        </authorList>
    </citation>
    <scope>NUCLEOTIDE SEQUENCE</scope>
    <source>
        <strain evidence="5">GM15</strain>
        <tissue evidence="5">Leaf</tissue>
    </source>
</reference>
<gene>
    <name evidence="5" type="ORF">POTOM_008110</name>
</gene>
<evidence type="ECO:0008006" key="7">
    <source>
        <dbReference type="Google" id="ProtNLM"/>
    </source>
</evidence>
<feature type="transmembrane region" description="Helical" evidence="4">
    <location>
        <begin position="127"/>
        <end position="150"/>
    </location>
</feature>
<dbReference type="SMART" id="SM00320">
    <property type="entry name" value="WD40"/>
    <property type="match status" value="2"/>
</dbReference>
<comment type="caution">
    <text evidence="5">The sequence shown here is derived from an EMBL/GenBank/DDBJ whole genome shotgun (WGS) entry which is preliminary data.</text>
</comment>
<keyword evidence="6" id="KW-1185">Reference proteome</keyword>
<evidence type="ECO:0000256" key="3">
    <source>
        <dbReference type="PROSITE-ProRule" id="PRU00221"/>
    </source>
</evidence>
<accession>A0A8X8AGP8</accession>
<dbReference type="GO" id="GO:0120330">
    <property type="term" value="C:rixosome complex"/>
    <property type="evidence" value="ECO:0007669"/>
    <property type="project" value="TreeGrafter"/>
</dbReference>
<keyword evidence="4" id="KW-1133">Transmembrane helix</keyword>
<dbReference type="GO" id="GO:0005656">
    <property type="term" value="C:nuclear pre-replicative complex"/>
    <property type="evidence" value="ECO:0007669"/>
    <property type="project" value="TreeGrafter"/>
</dbReference>
<evidence type="ECO:0000256" key="1">
    <source>
        <dbReference type="ARBA" id="ARBA00022574"/>
    </source>
</evidence>
<evidence type="ECO:0000313" key="5">
    <source>
        <dbReference type="EMBL" id="KAG6786506.1"/>
    </source>
</evidence>
<dbReference type="Pfam" id="PF00400">
    <property type="entry name" value="WD40"/>
    <property type="match status" value="1"/>
</dbReference>
<protein>
    <recommendedName>
        <fullName evidence="7">Transducin/WD40 repeat-like superfamily protein</fullName>
    </recommendedName>
</protein>
<evidence type="ECO:0000256" key="2">
    <source>
        <dbReference type="ARBA" id="ARBA00022737"/>
    </source>
</evidence>
<proteinExistence type="predicted"/>
<dbReference type="PROSITE" id="PS50294">
    <property type="entry name" value="WD_REPEATS_REGION"/>
    <property type="match status" value="1"/>
</dbReference>
<feature type="repeat" description="WD" evidence="3">
    <location>
        <begin position="9"/>
        <end position="42"/>
    </location>
</feature>
<dbReference type="GO" id="GO:0006261">
    <property type="term" value="P:DNA-templated DNA replication"/>
    <property type="evidence" value="ECO:0007669"/>
    <property type="project" value="TreeGrafter"/>
</dbReference>
<dbReference type="PANTHER" id="PTHR18763">
    <property type="entry name" value="WD-REPEAT PROTEIN 18"/>
    <property type="match status" value="1"/>
</dbReference>
<dbReference type="InterPro" id="IPR045227">
    <property type="entry name" value="WDR18/Ipi3/RID3"/>
</dbReference>
<evidence type="ECO:0000256" key="4">
    <source>
        <dbReference type="SAM" id="Phobius"/>
    </source>
</evidence>